<organism evidence="17 18">
    <name type="scientific">Syncephalis pseudoplumigaleata</name>
    <dbReference type="NCBI Taxonomy" id="1712513"/>
    <lineage>
        <taxon>Eukaryota</taxon>
        <taxon>Fungi</taxon>
        <taxon>Fungi incertae sedis</taxon>
        <taxon>Zoopagomycota</taxon>
        <taxon>Zoopagomycotina</taxon>
        <taxon>Zoopagomycetes</taxon>
        <taxon>Zoopagales</taxon>
        <taxon>Piptocephalidaceae</taxon>
        <taxon>Syncephalis</taxon>
    </lineage>
</organism>
<feature type="compositionally biased region" description="Low complexity" evidence="15">
    <location>
        <begin position="246"/>
        <end position="268"/>
    </location>
</feature>
<feature type="domain" description="C2" evidence="16">
    <location>
        <begin position="1"/>
        <end position="116"/>
    </location>
</feature>
<evidence type="ECO:0000256" key="6">
    <source>
        <dbReference type="ARBA" id="ARBA00022837"/>
    </source>
</evidence>
<sequence length="673" mass="74669">MSLPVPSPEVLGVVFVDVVSAKDLPPLKNFLHTGFDMDPFAIVTFGRNTFRTQAIRHTLNPIWNERLYFHVAKHELSYPISFTIMDKDKFSNNDRVATASLPVMDLLAGAKINLDEHGGGGDMMPDDMDTPQEHTLTMLPAKDSGWEGHCTITFRVRFIRYATLRRRFWHSLTEQYDSDGNQRINRVELLTMLDSLGSTLTESTIDGFFRRFNKDPEQSDELEFDELAVCLEQHLHTQHGPRSIEAGSSADSAAAAAASGSGSSSSDSLAVSPDPAGGRKRIFSFSREVSSSSKEEVAESGEQVIRIRECPICHKPGLLGKDDTSILTHVAICTLNDPDKVDRFMMGNFVTEAQAQRRWFNKLTSFVSYGSYSVGKNNANIIVLDRATGQLIEEKMPTYIRMGIRMLYQSIGSKTTVESKSIRNLFASLSIKQGKKFTNPASVRDIAPFIEFHQLSVDEIADPLDSFANFNEFFYRKLKPGARPIAGRGDPCVAVSPADARILCFPTVTQATQLWIKGDLFTLPRLLDDPELAASYEGGSLCIFRLAPQDYHRFHIPVDGVFSEPKPIDGAYYTVNPMAIRSSLDVYGENKRVVSILNSEKFGRVVYVCIGAMLVGSVVLTSEPGKPYVHGDEHGYFAFGGSTIVMLFEPNRIQLDADLLENASKPLETLVSV</sequence>
<evidence type="ECO:0000256" key="13">
    <source>
        <dbReference type="ARBA" id="ARBA00023317"/>
    </source>
</evidence>
<dbReference type="InterPro" id="IPR011992">
    <property type="entry name" value="EF-hand-dom_pair"/>
</dbReference>
<evidence type="ECO:0000313" key="18">
    <source>
        <dbReference type="Proteomes" id="UP000278143"/>
    </source>
</evidence>
<dbReference type="EC" id="4.1.1.65" evidence="3"/>
<dbReference type="Pfam" id="PF00168">
    <property type="entry name" value="C2"/>
    <property type="match status" value="1"/>
</dbReference>
<keyword evidence="13" id="KW-0670">Pyruvate</keyword>
<dbReference type="InterPro" id="IPR018247">
    <property type="entry name" value="EF_Hand_1_Ca_BS"/>
</dbReference>
<evidence type="ECO:0000256" key="15">
    <source>
        <dbReference type="SAM" id="MobiDB-lite"/>
    </source>
</evidence>
<dbReference type="Pfam" id="PF02666">
    <property type="entry name" value="PS_Dcarbxylase"/>
    <property type="match status" value="1"/>
</dbReference>
<dbReference type="PANTHER" id="PTHR10067:SF17">
    <property type="entry name" value="PHOSPHATIDYLSERINE DECARBOXYLASE PROENZYME 2"/>
    <property type="match status" value="1"/>
</dbReference>
<comment type="pathway">
    <text evidence="14">Phospholipid metabolism; phosphatidylethanolamine biosynthesis.</text>
</comment>
<dbReference type="OrthoDB" id="5973539at2759"/>
<dbReference type="InterPro" id="IPR003817">
    <property type="entry name" value="PS_Dcarbxylase"/>
</dbReference>
<dbReference type="GO" id="GO:0004609">
    <property type="term" value="F:phosphatidylserine decarboxylase activity"/>
    <property type="evidence" value="ECO:0007669"/>
    <property type="project" value="UniProtKB-EC"/>
</dbReference>
<reference evidence="18" key="1">
    <citation type="journal article" date="2018" name="Nat. Microbiol.">
        <title>Leveraging single-cell genomics to expand the fungal tree of life.</title>
        <authorList>
            <person name="Ahrendt S.R."/>
            <person name="Quandt C.A."/>
            <person name="Ciobanu D."/>
            <person name="Clum A."/>
            <person name="Salamov A."/>
            <person name="Andreopoulos B."/>
            <person name="Cheng J.F."/>
            <person name="Woyke T."/>
            <person name="Pelin A."/>
            <person name="Henrissat B."/>
            <person name="Reynolds N.K."/>
            <person name="Benny G.L."/>
            <person name="Smith M.E."/>
            <person name="James T.Y."/>
            <person name="Grigoriev I.V."/>
        </authorList>
    </citation>
    <scope>NUCLEOTIDE SEQUENCE [LARGE SCALE GENOMIC DNA]</scope>
    <source>
        <strain evidence="18">Benny S71-1</strain>
    </source>
</reference>
<evidence type="ECO:0000256" key="5">
    <source>
        <dbReference type="ARBA" id="ARBA00022793"/>
    </source>
</evidence>
<evidence type="ECO:0000256" key="8">
    <source>
        <dbReference type="ARBA" id="ARBA00023136"/>
    </source>
</evidence>
<evidence type="ECO:0000256" key="14">
    <source>
        <dbReference type="ARBA" id="ARBA00024326"/>
    </source>
</evidence>
<dbReference type="UniPathway" id="UPA00558"/>
<keyword evidence="8" id="KW-0472">Membrane</keyword>
<keyword evidence="6" id="KW-0106">Calcium</keyword>
<dbReference type="AlphaFoldDB" id="A0A4P9YT18"/>
<protein>
    <recommendedName>
        <fullName evidence="3">phosphatidylserine decarboxylase</fullName>
        <ecNumber evidence="3">4.1.1.65</ecNumber>
    </recommendedName>
</protein>
<evidence type="ECO:0000313" key="17">
    <source>
        <dbReference type="EMBL" id="RKP22924.1"/>
    </source>
</evidence>
<name>A0A4P9YT18_9FUNG</name>
<keyword evidence="12" id="KW-1208">Phospholipid metabolism</keyword>
<evidence type="ECO:0000256" key="11">
    <source>
        <dbReference type="ARBA" id="ARBA00023239"/>
    </source>
</evidence>
<dbReference type="InterPro" id="IPR033179">
    <property type="entry name" value="PSD_type2_pro"/>
</dbReference>
<dbReference type="PANTHER" id="PTHR10067">
    <property type="entry name" value="PHOSPHATIDYLSERINE DECARBOXYLASE"/>
    <property type="match status" value="1"/>
</dbReference>
<dbReference type="SUPFAM" id="SSF47473">
    <property type="entry name" value="EF-hand"/>
    <property type="match status" value="1"/>
</dbReference>
<keyword evidence="9" id="KW-0865">Zymogen</keyword>
<evidence type="ECO:0000256" key="9">
    <source>
        <dbReference type="ARBA" id="ARBA00023145"/>
    </source>
</evidence>
<evidence type="ECO:0000256" key="4">
    <source>
        <dbReference type="ARBA" id="ARBA00022516"/>
    </source>
</evidence>
<dbReference type="PROSITE" id="PS50004">
    <property type="entry name" value="C2"/>
    <property type="match status" value="1"/>
</dbReference>
<dbReference type="InterPro" id="IPR035892">
    <property type="entry name" value="C2_domain_sf"/>
</dbReference>
<dbReference type="PROSITE" id="PS00018">
    <property type="entry name" value="EF_HAND_1"/>
    <property type="match status" value="1"/>
</dbReference>
<dbReference type="GO" id="GO:0006646">
    <property type="term" value="P:phosphatidylethanolamine biosynthetic process"/>
    <property type="evidence" value="ECO:0007669"/>
    <property type="project" value="UniProtKB-UniPathway"/>
</dbReference>
<dbReference type="SMART" id="SM00239">
    <property type="entry name" value="C2"/>
    <property type="match status" value="1"/>
</dbReference>
<evidence type="ECO:0000256" key="2">
    <source>
        <dbReference type="ARBA" id="ARBA00005189"/>
    </source>
</evidence>
<keyword evidence="5" id="KW-0210">Decarboxylase</keyword>
<feature type="region of interest" description="Disordered" evidence="15">
    <location>
        <begin position="240"/>
        <end position="276"/>
    </location>
</feature>
<gene>
    <name evidence="17" type="ORF">SYNPS1DRAFT_19363</name>
</gene>
<keyword evidence="7" id="KW-0443">Lipid metabolism</keyword>
<dbReference type="HAMAP" id="MF_00663">
    <property type="entry name" value="PS_decarb_PSD_B_type2"/>
    <property type="match status" value="1"/>
</dbReference>
<feature type="non-terminal residue" evidence="17">
    <location>
        <position position="673"/>
    </location>
</feature>
<evidence type="ECO:0000256" key="1">
    <source>
        <dbReference type="ARBA" id="ARBA00001928"/>
    </source>
</evidence>
<dbReference type="NCBIfam" id="TIGR00163">
    <property type="entry name" value="PS_decarb"/>
    <property type="match status" value="1"/>
</dbReference>
<dbReference type="InterPro" id="IPR033177">
    <property type="entry name" value="PSD-B"/>
</dbReference>
<dbReference type="Gene3D" id="1.10.238.10">
    <property type="entry name" value="EF-hand"/>
    <property type="match status" value="1"/>
</dbReference>
<evidence type="ECO:0000256" key="10">
    <source>
        <dbReference type="ARBA" id="ARBA00023209"/>
    </source>
</evidence>
<evidence type="ECO:0000259" key="16">
    <source>
        <dbReference type="PROSITE" id="PS50004"/>
    </source>
</evidence>
<comment type="cofactor">
    <cofactor evidence="1">
        <name>pyruvate</name>
        <dbReference type="ChEBI" id="CHEBI:15361"/>
    </cofactor>
</comment>
<dbReference type="SUPFAM" id="SSF49562">
    <property type="entry name" value="C2 domain (Calcium/lipid-binding domain, CaLB)"/>
    <property type="match status" value="1"/>
</dbReference>
<evidence type="ECO:0000256" key="3">
    <source>
        <dbReference type="ARBA" id="ARBA00012243"/>
    </source>
</evidence>
<keyword evidence="4" id="KW-0444">Lipid biosynthesis</keyword>
<dbReference type="Gene3D" id="2.60.40.150">
    <property type="entry name" value="C2 domain"/>
    <property type="match status" value="1"/>
</dbReference>
<keyword evidence="10" id="KW-0594">Phospholipid biosynthesis</keyword>
<keyword evidence="18" id="KW-1185">Reference proteome</keyword>
<dbReference type="Proteomes" id="UP000278143">
    <property type="component" value="Unassembled WGS sequence"/>
</dbReference>
<evidence type="ECO:0000256" key="12">
    <source>
        <dbReference type="ARBA" id="ARBA00023264"/>
    </source>
</evidence>
<proteinExistence type="inferred from homology"/>
<dbReference type="InterPro" id="IPR000008">
    <property type="entry name" value="C2_dom"/>
</dbReference>
<comment type="pathway">
    <text evidence="2">Lipid metabolism.</text>
</comment>
<keyword evidence="11" id="KW-0456">Lyase</keyword>
<dbReference type="EMBL" id="KZ991499">
    <property type="protein sequence ID" value="RKP22924.1"/>
    <property type="molecule type" value="Genomic_DNA"/>
</dbReference>
<accession>A0A4P9YT18</accession>
<evidence type="ECO:0000256" key="7">
    <source>
        <dbReference type="ARBA" id="ARBA00023098"/>
    </source>
</evidence>